<evidence type="ECO:0000256" key="1">
    <source>
        <dbReference type="SAM" id="MobiDB-lite"/>
    </source>
</evidence>
<dbReference type="EMBL" id="JBEVYD010000012">
    <property type="protein sequence ID" value="KAL3229164.1"/>
    <property type="molecule type" value="Genomic_DNA"/>
</dbReference>
<gene>
    <name evidence="2" type="ORF">RNJ44_02251</name>
</gene>
<keyword evidence="3" id="KW-1185">Reference proteome</keyword>
<reference evidence="2 3" key="1">
    <citation type="submission" date="2024-05" db="EMBL/GenBank/DDBJ databases">
        <title>Long read based assembly of the Candida bracarensis genome reveals expanded adhesin content.</title>
        <authorList>
            <person name="Marcet-Houben M."/>
            <person name="Ksiezopolska E."/>
            <person name="Gabaldon T."/>
        </authorList>
    </citation>
    <scope>NUCLEOTIDE SEQUENCE [LARGE SCALE GENOMIC DNA]</scope>
    <source>
        <strain evidence="2 3">CBM6</strain>
    </source>
</reference>
<dbReference type="Proteomes" id="UP001623330">
    <property type="component" value="Unassembled WGS sequence"/>
</dbReference>
<comment type="caution">
    <text evidence="2">The sequence shown here is derived from an EMBL/GenBank/DDBJ whole genome shotgun (WGS) entry which is preliminary data.</text>
</comment>
<name>A0ABR4NN55_9SACH</name>
<protein>
    <submittedName>
        <fullName evidence="2">Autophagy-related protein 32</fullName>
    </submittedName>
</protein>
<organism evidence="2 3">
    <name type="scientific">Nakaseomyces bracarensis</name>
    <dbReference type="NCBI Taxonomy" id="273131"/>
    <lineage>
        <taxon>Eukaryota</taxon>
        <taxon>Fungi</taxon>
        <taxon>Dikarya</taxon>
        <taxon>Ascomycota</taxon>
        <taxon>Saccharomycotina</taxon>
        <taxon>Saccharomycetes</taxon>
        <taxon>Saccharomycetales</taxon>
        <taxon>Saccharomycetaceae</taxon>
        <taxon>Nakaseomyces</taxon>
    </lineage>
</organism>
<feature type="compositionally biased region" description="Polar residues" evidence="1">
    <location>
        <begin position="138"/>
        <end position="148"/>
    </location>
</feature>
<feature type="region of interest" description="Disordered" evidence="1">
    <location>
        <begin position="1"/>
        <end position="28"/>
    </location>
</feature>
<evidence type="ECO:0000313" key="3">
    <source>
        <dbReference type="Proteomes" id="UP001623330"/>
    </source>
</evidence>
<evidence type="ECO:0000313" key="2">
    <source>
        <dbReference type="EMBL" id="KAL3229164.1"/>
    </source>
</evidence>
<accession>A0ABR4NN55</accession>
<proteinExistence type="predicted"/>
<sequence length="494" mass="55251">MLRFQRTKIQEHSKLSPMSTRESGNSVLDPHNSVMQLLQATEEETGVAIQDTSLSESLGESWQPVSSIDITEEDNGEISRHVTNNSTSILSSSDTSEEEEATQEREPYKNFHMTTNEGYMMNSDDKNGAEGEKLLNQADDSTSRSATENGAEKGGELSNPVSLYEDIELSGTGSVARSTGSSSTSFVMPKLSLTYKTSQLKTLLVIGRPGRLFYDKIPESYKEIFELPMTTSPHEFNNHLGIVIVFQEMKELIALLNRVIQYTDKMPIIPICESEQRTKVKNILKTFLKNQMIVLMYPPVTISNDYDMGKMFQYTKKLVAKIKRKEVTGCEEIAFANNTGGGYDSLEKRTKYKKNPKKRRKYRKPPNYPYGKWLTWGISLTIGVSLGYCATYIITTTLFYSVPNDTPQIKSAGSHKGFSVITSGSSAKPPISHSHDYGNESHHQGFIKHTISIIKKTFLKINGTMGTVIASITQIIKQNTIPDDQVFALGYMLT</sequence>
<feature type="compositionally biased region" description="Basic and acidic residues" evidence="1">
    <location>
        <begin position="123"/>
        <end position="133"/>
    </location>
</feature>
<feature type="compositionally biased region" description="Polar residues" evidence="1">
    <location>
        <begin position="16"/>
        <end position="26"/>
    </location>
</feature>
<feature type="region of interest" description="Disordered" evidence="1">
    <location>
        <begin position="74"/>
        <end position="159"/>
    </location>
</feature>